<keyword evidence="1" id="KW-0614">Plasmid</keyword>
<dbReference type="GO" id="GO:0004658">
    <property type="term" value="F:propionyl-CoA carboxylase activity"/>
    <property type="evidence" value="ECO:0007669"/>
    <property type="project" value="InterPro"/>
</dbReference>
<geneLocation type="plasmid" evidence="1 2">
    <name>unnamed2</name>
</geneLocation>
<reference evidence="1 2" key="1">
    <citation type="submission" date="2018-01" db="EMBL/GenBank/DDBJ databases">
        <title>Draft genome Sequence of streptomyces globosus LZH-48.</title>
        <authorList>
            <person name="Ran K."/>
            <person name="Li Z."/>
            <person name="Wei S."/>
            <person name="Dong R."/>
        </authorList>
    </citation>
    <scope>NUCLEOTIDE SEQUENCE [LARGE SCALE GENOMIC DNA]</scope>
    <source>
        <strain evidence="1 2">LZH-48</strain>
        <plasmid evidence="1 2">unnamed2</plasmid>
    </source>
</reference>
<evidence type="ECO:0000313" key="1">
    <source>
        <dbReference type="EMBL" id="AXE28124.1"/>
    </source>
</evidence>
<dbReference type="AlphaFoldDB" id="A0A344UB53"/>
<dbReference type="EMBL" id="CP030864">
    <property type="protein sequence ID" value="AXE28124.1"/>
    <property type="molecule type" value="Genomic_DNA"/>
</dbReference>
<dbReference type="Proteomes" id="UP000252004">
    <property type="component" value="Plasmid unnamed2"/>
</dbReference>
<evidence type="ECO:0000313" key="2">
    <source>
        <dbReference type="Proteomes" id="UP000252004"/>
    </source>
</evidence>
<dbReference type="InterPro" id="IPR032716">
    <property type="entry name" value="ACC_epsilon"/>
</dbReference>
<dbReference type="GO" id="GO:0003989">
    <property type="term" value="F:acetyl-CoA carboxylase activity"/>
    <property type="evidence" value="ECO:0007669"/>
    <property type="project" value="InterPro"/>
</dbReference>
<dbReference type="Pfam" id="PF13822">
    <property type="entry name" value="ACC_epsilon"/>
    <property type="match status" value="1"/>
</dbReference>
<organism evidence="1 2">
    <name type="scientific">Streptomyces globosus</name>
    <dbReference type="NCBI Taxonomy" id="68209"/>
    <lineage>
        <taxon>Bacteria</taxon>
        <taxon>Bacillati</taxon>
        <taxon>Actinomycetota</taxon>
        <taxon>Actinomycetes</taxon>
        <taxon>Kitasatosporales</taxon>
        <taxon>Streptomycetaceae</taxon>
        <taxon>Streptomyces</taxon>
    </lineage>
</organism>
<sequence length="74" mass="7655">MSADGSTALSAAAIRITRGNPTAEEVAAVAVLLTARLRLAAEAQAAAEQEESAVVFRLPRRRPPVFAPPGAWAS</sequence>
<dbReference type="KEGG" id="sgz:C0216_32035"/>
<name>A0A344UB53_9ACTN</name>
<keyword evidence="2" id="KW-1185">Reference proteome</keyword>
<proteinExistence type="predicted"/>
<dbReference type="RefSeq" id="WP_114059285.1">
    <property type="nucleotide sequence ID" value="NZ_CP030864.1"/>
</dbReference>
<accession>A0A344UB53</accession>
<gene>
    <name evidence="1" type="ORF">C0216_32035</name>
</gene>
<protein>
    <submittedName>
        <fullName evidence="1">Acyl-CoA carboxylase subunit epsilon</fullName>
    </submittedName>
</protein>